<proteinExistence type="predicted"/>
<dbReference type="InterPro" id="IPR016159">
    <property type="entry name" value="Cullin_repeat-like_dom_sf"/>
</dbReference>
<dbReference type="AlphaFoldDB" id="A0AAN8XM27"/>
<dbReference type="EMBL" id="JAXCGZ010002257">
    <property type="protein sequence ID" value="KAK7084123.1"/>
    <property type="molecule type" value="Genomic_DNA"/>
</dbReference>
<dbReference type="Gene3D" id="1.20.1310.10">
    <property type="entry name" value="Cullin Repeats"/>
    <property type="match status" value="1"/>
</dbReference>
<dbReference type="SUPFAM" id="SSF74788">
    <property type="entry name" value="Cullin repeat-like"/>
    <property type="match status" value="1"/>
</dbReference>
<comment type="caution">
    <text evidence="1">The sequence shown here is derived from an EMBL/GenBank/DDBJ whole genome shotgun (WGS) entry which is preliminary data.</text>
</comment>
<sequence length="159" mass="18206">MMSSQRHKNSFESVFSQRKRVLSDSSAHSASPDCPAHLHKKLCLQDDMMENQKLANFSSVAPNGVNKAASVLGKKQGTEKKVLSIKNFKVHNHPAVDHIAESWRYLREAVVAIQESRKLRDNLTQEDLYRYVDNLITQRAPVHLYTDLKGIIHYFTFVK</sequence>
<gene>
    <name evidence="1" type="ORF">SK128_002037</name>
</gene>
<evidence type="ECO:0000313" key="2">
    <source>
        <dbReference type="Proteomes" id="UP001381693"/>
    </source>
</evidence>
<name>A0AAN8XM27_HALRR</name>
<organism evidence="1 2">
    <name type="scientific">Halocaridina rubra</name>
    <name type="common">Hawaiian red shrimp</name>
    <dbReference type="NCBI Taxonomy" id="373956"/>
    <lineage>
        <taxon>Eukaryota</taxon>
        <taxon>Metazoa</taxon>
        <taxon>Ecdysozoa</taxon>
        <taxon>Arthropoda</taxon>
        <taxon>Crustacea</taxon>
        <taxon>Multicrustacea</taxon>
        <taxon>Malacostraca</taxon>
        <taxon>Eumalacostraca</taxon>
        <taxon>Eucarida</taxon>
        <taxon>Decapoda</taxon>
        <taxon>Pleocyemata</taxon>
        <taxon>Caridea</taxon>
        <taxon>Atyoidea</taxon>
        <taxon>Atyidae</taxon>
        <taxon>Halocaridina</taxon>
    </lineage>
</organism>
<reference evidence="1 2" key="1">
    <citation type="submission" date="2023-11" db="EMBL/GenBank/DDBJ databases">
        <title>Halocaridina rubra genome assembly.</title>
        <authorList>
            <person name="Smith C."/>
        </authorList>
    </citation>
    <scope>NUCLEOTIDE SEQUENCE [LARGE SCALE GENOMIC DNA]</scope>
    <source>
        <strain evidence="1">EP-1</strain>
        <tissue evidence="1">Whole</tissue>
    </source>
</reference>
<evidence type="ECO:0000313" key="1">
    <source>
        <dbReference type="EMBL" id="KAK7084123.1"/>
    </source>
</evidence>
<protein>
    <submittedName>
        <fullName evidence="1">Uncharacterized protein</fullName>
    </submittedName>
</protein>
<dbReference type="Proteomes" id="UP001381693">
    <property type="component" value="Unassembled WGS sequence"/>
</dbReference>
<accession>A0AAN8XM27</accession>
<keyword evidence="2" id="KW-1185">Reference proteome</keyword>